<protein>
    <submittedName>
        <fullName evidence="1">Unnamed protein product</fullName>
    </submittedName>
</protein>
<keyword evidence="2" id="KW-1185">Reference proteome</keyword>
<proteinExistence type="predicted"/>
<comment type="caution">
    <text evidence="1">The sequence shown here is derived from an EMBL/GenBank/DDBJ whole genome shotgun (WGS) entry which is preliminary data.</text>
</comment>
<organism evidence="1 2">
    <name type="scientific">Candida boidinii</name>
    <name type="common">Yeast</name>
    <dbReference type="NCBI Taxonomy" id="5477"/>
    <lineage>
        <taxon>Eukaryota</taxon>
        <taxon>Fungi</taxon>
        <taxon>Dikarya</taxon>
        <taxon>Ascomycota</taxon>
        <taxon>Saccharomycotina</taxon>
        <taxon>Pichiomycetes</taxon>
        <taxon>Pichiales</taxon>
        <taxon>Pichiaceae</taxon>
        <taxon>Ogataea</taxon>
        <taxon>Ogataea/Candida clade</taxon>
    </lineage>
</organism>
<evidence type="ECO:0000313" key="2">
    <source>
        <dbReference type="Proteomes" id="UP001165101"/>
    </source>
</evidence>
<dbReference type="Proteomes" id="UP001165101">
    <property type="component" value="Unassembled WGS sequence"/>
</dbReference>
<evidence type="ECO:0000313" key="1">
    <source>
        <dbReference type="EMBL" id="GME95504.1"/>
    </source>
</evidence>
<sequence length="287" mass="31329">MMEHQPHNENDYQLRYQQVPLPTQQIEQDMKRRKENGEIRSVPMSPFSSESSTHPTPGYAGAPNSQLQSAFVPTTQIVTDVPRYANESHTQLPSIMNPVWKETQNLPPPLPLPSVVGERKDSLINGRETKEQTLSEPQNPTRISLPPLSPNIISNQSKGKRGMSIDSLITSSSSSGPGSTSTPVTSLSNSSSLLSSSTTPTIKEESSAKGTGVFLPPISKQIPSSTYESVANPAERNSKSVVDSHYSLERKEDFRSAKRLPSLSSVSPDGIHRDAYCGTRPTAQFSQ</sequence>
<dbReference type="EMBL" id="BSXV01002333">
    <property type="protein sequence ID" value="GME95504.1"/>
    <property type="molecule type" value="Genomic_DNA"/>
</dbReference>
<accession>A0ACB5TV77</accession>
<reference evidence="1" key="1">
    <citation type="submission" date="2023-04" db="EMBL/GenBank/DDBJ databases">
        <title>Candida boidinii NBRC 1967.</title>
        <authorList>
            <person name="Ichikawa N."/>
            <person name="Sato H."/>
            <person name="Tonouchi N."/>
        </authorList>
    </citation>
    <scope>NUCLEOTIDE SEQUENCE</scope>
    <source>
        <strain evidence="1">NBRC 1967</strain>
    </source>
</reference>
<gene>
    <name evidence="1" type="ORF">Cboi01_000393600</name>
</gene>
<name>A0ACB5TV77_CANBO</name>